<dbReference type="Pfam" id="PF02311">
    <property type="entry name" value="AraC_binding"/>
    <property type="match status" value="1"/>
</dbReference>
<dbReference type="InterPro" id="IPR003313">
    <property type="entry name" value="AraC-bd"/>
</dbReference>
<keyword evidence="1" id="KW-0805">Transcription regulation</keyword>
<evidence type="ECO:0000313" key="6">
    <source>
        <dbReference type="Proteomes" id="UP000763447"/>
    </source>
</evidence>
<reference evidence="5 6" key="1">
    <citation type="submission" date="2020-04" db="EMBL/GenBank/DDBJ databases">
        <title>A novel species of genus Lactobacillus that was isolated from fermented food Zha-chili.</title>
        <authorList>
            <person name="Zhang Z."/>
        </authorList>
    </citation>
    <scope>NUCLEOTIDE SEQUENCE [LARGE SCALE GENOMIC DNA]</scope>
    <source>
        <strain evidence="6">HBUAS51383</strain>
    </source>
</reference>
<evidence type="ECO:0000256" key="1">
    <source>
        <dbReference type="ARBA" id="ARBA00023015"/>
    </source>
</evidence>
<accession>A0ABX1KZ85</accession>
<protein>
    <submittedName>
        <fullName evidence="5">AraC family transcriptional regulator</fullName>
    </submittedName>
</protein>
<dbReference type="Gene3D" id="1.10.10.60">
    <property type="entry name" value="Homeodomain-like"/>
    <property type="match status" value="2"/>
</dbReference>
<keyword evidence="2" id="KW-0238">DNA-binding</keyword>
<keyword evidence="3" id="KW-0804">Transcription</keyword>
<dbReference type="InterPro" id="IPR037923">
    <property type="entry name" value="HTH-like"/>
</dbReference>
<evidence type="ECO:0000313" key="5">
    <source>
        <dbReference type="EMBL" id="NLR18590.1"/>
    </source>
</evidence>
<dbReference type="PANTHER" id="PTHR43280:SF28">
    <property type="entry name" value="HTH-TYPE TRANSCRIPTIONAL ACTIVATOR RHAS"/>
    <property type="match status" value="1"/>
</dbReference>
<dbReference type="InterPro" id="IPR018062">
    <property type="entry name" value="HTH_AraC-typ_CS"/>
</dbReference>
<gene>
    <name evidence="5" type="ORF">HC026_06585</name>
</gene>
<dbReference type="PRINTS" id="PR00032">
    <property type="entry name" value="HTHARAC"/>
</dbReference>
<feature type="domain" description="HTH araC/xylS-type" evidence="4">
    <location>
        <begin position="182"/>
        <end position="280"/>
    </location>
</feature>
<evidence type="ECO:0000259" key="4">
    <source>
        <dbReference type="PROSITE" id="PS01124"/>
    </source>
</evidence>
<dbReference type="Pfam" id="PF12833">
    <property type="entry name" value="HTH_18"/>
    <property type="match status" value="1"/>
</dbReference>
<dbReference type="RefSeq" id="WP_168925201.1">
    <property type="nucleotide sequence ID" value="NZ_JAAXLJ010000009.1"/>
</dbReference>
<dbReference type="InterPro" id="IPR014710">
    <property type="entry name" value="RmlC-like_jellyroll"/>
</dbReference>
<dbReference type="Gene3D" id="2.60.120.10">
    <property type="entry name" value="Jelly Rolls"/>
    <property type="match status" value="1"/>
</dbReference>
<dbReference type="SMART" id="SM00342">
    <property type="entry name" value="HTH_ARAC"/>
    <property type="match status" value="1"/>
</dbReference>
<name>A0ABX1KZ85_9LACO</name>
<evidence type="ECO:0000256" key="3">
    <source>
        <dbReference type="ARBA" id="ARBA00023163"/>
    </source>
</evidence>
<dbReference type="InterPro" id="IPR009057">
    <property type="entry name" value="Homeodomain-like_sf"/>
</dbReference>
<dbReference type="SUPFAM" id="SSF51215">
    <property type="entry name" value="Regulatory protein AraC"/>
    <property type="match status" value="1"/>
</dbReference>
<dbReference type="PANTHER" id="PTHR43280">
    <property type="entry name" value="ARAC-FAMILY TRANSCRIPTIONAL REGULATOR"/>
    <property type="match status" value="1"/>
</dbReference>
<dbReference type="PROSITE" id="PS00041">
    <property type="entry name" value="HTH_ARAC_FAMILY_1"/>
    <property type="match status" value="1"/>
</dbReference>
<dbReference type="SUPFAM" id="SSF46689">
    <property type="entry name" value="Homeodomain-like"/>
    <property type="match status" value="2"/>
</dbReference>
<proteinExistence type="predicted"/>
<dbReference type="Proteomes" id="UP000763447">
    <property type="component" value="Unassembled WGS sequence"/>
</dbReference>
<dbReference type="InterPro" id="IPR018060">
    <property type="entry name" value="HTH_AraC"/>
</dbReference>
<comment type="caution">
    <text evidence="5">The sequence shown here is derived from an EMBL/GenBank/DDBJ whole genome shotgun (WGS) entry which is preliminary data.</text>
</comment>
<organism evidence="5 6">
    <name type="scientific">Secundilactobacillus angelensis</name>
    <dbReference type="NCBI Taxonomy" id="2722706"/>
    <lineage>
        <taxon>Bacteria</taxon>
        <taxon>Bacillati</taxon>
        <taxon>Bacillota</taxon>
        <taxon>Bacilli</taxon>
        <taxon>Lactobacillales</taxon>
        <taxon>Lactobacillaceae</taxon>
        <taxon>Secundilactobacillus</taxon>
    </lineage>
</organism>
<sequence length="294" mass="33875">MFYSEIVSAKVILNKLVTAVELNGNRFDISYWGAFDQHFGTKPHSHAFFEITLITKGDGQYIENGEEFILKKNSLIVTKPGQIHQIVSKSGLEMIYFAFSSDEVQVKLGEPVINLSSKDPLVLTWQSLIYTALIFQESNSEEPLSVIQLAKSLIQLVLDRSNSTRETSQMLVAITEQTELLNKIKKYIRENIEKKLSIESIADHFFISKRQVFRLFQKYESYTCNNYIKQVRINDAADLIKTTKMSITDISDKVGFSSVHYFSKVFKDEMRDTPQKFRLLYSNATVNKFNFKKV</sequence>
<evidence type="ECO:0000256" key="2">
    <source>
        <dbReference type="ARBA" id="ARBA00023125"/>
    </source>
</evidence>
<dbReference type="InterPro" id="IPR020449">
    <property type="entry name" value="Tscrpt_reg_AraC-type_HTH"/>
</dbReference>
<keyword evidence="6" id="KW-1185">Reference proteome</keyword>
<dbReference type="EMBL" id="JAAXLJ010000009">
    <property type="protein sequence ID" value="NLR18590.1"/>
    <property type="molecule type" value="Genomic_DNA"/>
</dbReference>
<dbReference type="PROSITE" id="PS01124">
    <property type="entry name" value="HTH_ARAC_FAMILY_2"/>
    <property type="match status" value="1"/>
</dbReference>